<proteinExistence type="predicted"/>
<reference evidence="1" key="1">
    <citation type="journal article" date="2020" name="Nature">
        <title>Giant virus diversity and host interactions through global metagenomics.</title>
        <authorList>
            <person name="Schulz F."/>
            <person name="Roux S."/>
            <person name="Paez-Espino D."/>
            <person name="Jungbluth S."/>
            <person name="Walsh D.A."/>
            <person name="Denef V.J."/>
            <person name="McMahon K.D."/>
            <person name="Konstantinidis K.T."/>
            <person name="Eloe-Fadrosh E.A."/>
            <person name="Kyrpides N.C."/>
            <person name="Woyke T."/>
        </authorList>
    </citation>
    <scope>NUCLEOTIDE SEQUENCE</scope>
    <source>
        <strain evidence="1">GVMAG-M-3300010158-60</strain>
    </source>
</reference>
<accession>A0A6C0BBS1</accession>
<protein>
    <submittedName>
        <fullName evidence="1">Uncharacterized protein</fullName>
    </submittedName>
</protein>
<name>A0A6C0BBS1_9ZZZZ</name>
<evidence type="ECO:0000313" key="1">
    <source>
        <dbReference type="EMBL" id="QHS89500.1"/>
    </source>
</evidence>
<dbReference type="AlphaFoldDB" id="A0A6C0BBS1"/>
<sequence>MATCCAFRLRDMTACQHAPSRGSDVCANHADFYNIRVWSRRFLRIDSIYLLQGITYDQIITIGRLQKIVEYSLKSGKIVLTQEMVAALETVPEDRWDSPHTSLVDVFTVLCGTGLVSPLWNMRLFKHCIYTAMKMRKPVFRDVWSPIDYRLGPFLMNPFVTPVYVIGRAFTAYRNFMQRVLDRDTYYYEFLKDCFAHPSFQSGLMMSDEIISASIANKKEFEELVRKAIGPARRAEKRRLKAQADQIKEEMISKVWHPRNVERWLELGGWDLVEMMENSRTTKIEAEPVQ</sequence>
<organism evidence="1">
    <name type="scientific">viral metagenome</name>
    <dbReference type="NCBI Taxonomy" id="1070528"/>
    <lineage>
        <taxon>unclassified sequences</taxon>
        <taxon>metagenomes</taxon>
        <taxon>organismal metagenomes</taxon>
    </lineage>
</organism>
<dbReference type="EMBL" id="MN739110">
    <property type="protein sequence ID" value="QHS89500.1"/>
    <property type="molecule type" value="Genomic_DNA"/>
</dbReference>